<keyword evidence="1" id="KW-0472">Membrane</keyword>
<name>A0A9P4JPU7_9PLEO</name>
<reference evidence="2" key="1">
    <citation type="journal article" date="2020" name="Stud. Mycol.">
        <title>101 Dothideomycetes genomes: a test case for predicting lifestyles and emergence of pathogens.</title>
        <authorList>
            <person name="Haridas S."/>
            <person name="Albert R."/>
            <person name="Binder M."/>
            <person name="Bloem J."/>
            <person name="Labutti K."/>
            <person name="Salamov A."/>
            <person name="Andreopoulos B."/>
            <person name="Baker S."/>
            <person name="Barry K."/>
            <person name="Bills G."/>
            <person name="Bluhm B."/>
            <person name="Cannon C."/>
            <person name="Castanera R."/>
            <person name="Culley D."/>
            <person name="Daum C."/>
            <person name="Ezra D."/>
            <person name="Gonzalez J."/>
            <person name="Henrissat B."/>
            <person name="Kuo A."/>
            <person name="Liang C."/>
            <person name="Lipzen A."/>
            <person name="Lutzoni F."/>
            <person name="Magnuson J."/>
            <person name="Mondo S."/>
            <person name="Nolan M."/>
            <person name="Ohm R."/>
            <person name="Pangilinan J."/>
            <person name="Park H.-J."/>
            <person name="Ramirez L."/>
            <person name="Alfaro M."/>
            <person name="Sun H."/>
            <person name="Tritt A."/>
            <person name="Yoshinaga Y."/>
            <person name="Zwiers L.-H."/>
            <person name="Turgeon B."/>
            <person name="Goodwin S."/>
            <person name="Spatafora J."/>
            <person name="Crous P."/>
            <person name="Grigoriev I."/>
        </authorList>
    </citation>
    <scope>NUCLEOTIDE SEQUENCE</scope>
    <source>
        <strain evidence="2">ATCC 74209</strain>
    </source>
</reference>
<feature type="transmembrane region" description="Helical" evidence="1">
    <location>
        <begin position="104"/>
        <end position="126"/>
    </location>
</feature>
<proteinExistence type="predicted"/>
<keyword evidence="1" id="KW-0812">Transmembrane</keyword>
<sequence>MHVAHTAPSSKGIGELDIPEPVFPLPPTPSLQHSQLLTSHTRLCICHHHHHHHHRNAFSHLLPTLTQVSISHIHTSAPVLIPIQSPPYLKAMGEKNTSGTAANAGMVVIAAYSIPVAACVIIIRCVRDV</sequence>
<protein>
    <submittedName>
        <fullName evidence="2">Uncharacterized protein</fullName>
    </submittedName>
</protein>
<dbReference type="Proteomes" id="UP000799536">
    <property type="component" value="Unassembled WGS sequence"/>
</dbReference>
<keyword evidence="3" id="KW-1185">Reference proteome</keyword>
<evidence type="ECO:0000313" key="2">
    <source>
        <dbReference type="EMBL" id="KAF2202975.1"/>
    </source>
</evidence>
<evidence type="ECO:0000256" key="1">
    <source>
        <dbReference type="SAM" id="Phobius"/>
    </source>
</evidence>
<organism evidence="2 3">
    <name type="scientific">Delitschia confertaspora ATCC 74209</name>
    <dbReference type="NCBI Taxonomy" id="1513339"/>
    <lineage>
        <taxon>Eukaryota</taxon>
        <taxon>Fungi</taxon>
        <taxon>Dikarya</taxon>
        <taxon>Ascomycota</taxon>
        <taxon>Pezizomycotina</taxon>
        <taxon>Dothideomycetes</taxon>
        <taxon>Pleosporomycetidae</taxon>
        <taxon>Pleosporales</taxon>
        <taxon>Delitschiaceae</taxon>
        <taxon>Delitschia</taxon>
    </lineage>
</organism>
<feature type="non-terminal residue" evidence="2">
    <location>
        <position position="129"/>
    </location>
</feature>
<dbReference type="AlphaFoldDB" id="A0A9P4JPU7"/>
<evidence type="ECO:0000313" key="3">
    <source>
        <dbReference type="Proteomes" id="UP000799536"/>
    </source>
</evidence>
<dbReference type="EMBL" id="ML993917">
    <property type="protein sequence ID" value="KAF2202975.1"/>
    <property type="molecule type" value="Genomic_DNA"/>
</dbReference>
<keyword evidence="1" id="KW-1133">Transmembrane helix</keyword>
<comment type="caution">
    <text evidence="2">The sequence shown here is derived from an EMBL/GenBank/DDBJ whole genome shotgun (WGS) entry which is preliminary data.</text>
</comment>
<gene>
    <name evidence="2" type="ORF">GQ43DRAFT_439222</name>
</gene>
<accession>A0A9P4JPU7</accession>